<evidence type="ECO:0000256" key="8">
    <source>
        <dbReference type="ARBA" id="ARBA00023284"/>
    </source>
</evidence>
<keyword evidence="8 9" id="KW-0676">Redox-active center</keyword>
<dbReference type="AlphaFoldDB" id="A0A011NUX5"/>
<evidence type="ECO:0000256" key="1">
    <source>
        <dbReference type="ARBA" id="ARBA00001974"/>
    </source>
</evidence>
<feature type="domain" description="FAD/NAD(P)-binding" evidence="12">
    <location>
        <begin position="239"/>
        <end position="558"/>
    </location>
</feature>
<keyword evidence="5" id="KW-0521">NADP</keyword>
<reference evidence="14 15" key="1">
    <citation type="submission" date="2014-02" db="EMBL/GenBank/DDBJ databases">
        <title>Expanding our view of genomic diversity in Candidatus Accumulibacter clades.</title>
        <authorList>
            <person name="Skennerton C.T."/>
            <person name="Barr J.J."/>
            <person name="Slater F.R."/>
            <person name="Bond P.L."/>
            <person name="Tyson G.W."/>
        </authorList>
    </citation>
    <scope>NUCLEOTIDE SEQUENCE [LARGE SCALE GENOMIC DNA]</scope>
    <source>
        <strain evidence="15">BA-92</strain>
    </source>
</reference>
<dbReference type="EC" id="1.16.1.1" evidence="14"/>
<dbReference type="GO" id="GO:0050660">
    <property type="term" value="F:flavin adenine dinucleotide binding"/>
    <property type="evidence" value="ECO:0007669"/>
    <property type="project" value="TreeGrafter"/>
</dbReference>
<evidence type="ECO:0000256" key="9">
    <source>
        <dbReference type="RuleBase" id="RU003691"/>
    </source>
</evidence>
<comment type="similarity">
    <text evidence="2 9">Belongs to the class-I pyridine nucleotide-disulfide oxidoreductase family.</text>
</comment>
<dbReference type="GO" id="GO:0016152">
    <property type="term" value="F:mercury (II) reductase (NADP+) activity"/>
    <property type="evidence" value="ECO:0007669"/>
    <property type="project" value="UniProtKB-EC"/>
</dbReference>
<evidence type="ECO:0000313" key="14">
    <source>
        <dbReference type="EMBL" id="EXI79161.1"/>
    </source>
</evidence>
<protein>
    <submittedName>
        <fullName evidence="14">Mercuric reductase</fullName>
        <ecNumber evidence="14">1.16.1.1</ecNumber>
    </submittedName>
</protein>
<dbReference type="Pfam" id="PF09335">
    <property type="entry name" value="VTT_dom"/>
    <property type="match status" value="1"/>
</dbReference>
<dbReference type="InterPro" id="IPR004099">
    <property type="entry name" value="Pyr_nucl-diS_OxRdtase_dimer"/>
</dbReference>
<dbReference type="Pfam" id="PF02852">
    <property type="entry name" value="Pyr_redox_dim"/>
    <property type="match status" value="1"/>
</dbReference>
<dbReference type="InterPro" id="IPR012999">
    <property type="entry name" value="Pyr_OxRdtase_I_AS"/>
</dbReference>
<feature type="transmembrane region" description="Helical" evidence="10">
    <location>
        <begin position="163"/>
        <end position="180"/>
    </location>
</feature>
<comment type="cofactor">
    <cofactor evidence="1">
        <name>FAD</name>
        <dbReference type="ChEBI" id="CHEBI:57692"/>
    </cofactor>
</comment>
<keyword evidence="6 9" id="KW-0560">Oxidoreductase</keyword>
<dbReference type="InterPro" id="IPR036188">
    <property type="entry name" value="FAD/NAD-bd_sf"/>
</dbReference>
<name>A0A011NUX5_9PROT</name>
<evidence type="ECO:0000256" key="4">
    <source>
        <dbReference type="ARBA" id="ARBA00022827"/>
    </source>
</evidence>
<dbReference type="InterPro" id="IPR032816">
    <property type="entry name" value="VTT_dom"/>
</dbReference>
<feature type="transmembrane region" description="Helical" evidence="10">
    <location>
        <begin position="240"/>
        <end position="259"/>
    </location>
</feature>
<dbReference type="PATRIC" id="fig|1454003.3.peg.2610"/>
<dbReference type="GO" id="GO:0016668">
    <property type="term" value="F:oxidoreductase activity, acting on a sulfur group of donors, NAD(P) as acceptor"/>
    <property type="evidence" value="ECO:0007669"/>
    <property type="project" value="InterPro"/>
</dbReference>
<evidence type="ECO:0000256" key="2">
    <source>
        <dbReference type="ARBA" id="ARBA00007532"/>
    </source>
</evidence>
<proteinExistence type="inferred from homology"/>
<accession>A0A011NUX5</accession>
<comment type="caution">
    <text evidence="14">The sequence shown here is derived from an EMBL/GenBank/DDBJ whole genome shotgun (WGS) entry which is preliminary data.</text>
</comment>
<dbReference type="GO" id="GO:0003955">
    <property type="term" value="F:NAD(P)H dehydrogenase (quinone) activity"/>
    <property type="evidence" value="ECO:0007669"/>
    <property type="project" value="TreeGrafter"/>
</dbReference>
<organism evidence="14 15">
    <name type="scientific">Candidatus Accumulibacter appositus</name>
    <dbReference type="NCBI Taxonomy" id="1454003"/>
    <lineage>
        <taxon>Bacteria</taxon>
        <taxon>Pseudomonadati</taxon>
        <taxon>Pseudomonadota</taxon>
        <taxon>Betaproteobacteria</taxon>
        <taxon>Candidatus Accumulibacter</taxon>
    </lineage>
</organism>
<evidence type="ECO:0000259" key="13">
    <source>
        <dbReference type="Pfam" id="PF09335"/>
    </source>
</evidence>
<dbReference type="PROSITE" id="PS00076">
    <property type="entry name" value="PYRIDINE_REDOX_1"/>
    <property type="match status" value="1"/>
</dbReference>
<dbReference type="FunFam" id="3.30.390.30:FF:000001">
    <property type="entry name" value="Dihydrolipoyl dehydrogenase"/>
    <property type="match status" value="1"/>
</dbReference>
<evidence type="ECO:0000259" key="12">
    <source>
        <dbReference type="Pfam" id="PF07992"/>
    </source>
</evidence>
<evidence type="ECO:0000256" key="3">
    <source>
        <dbReference type="ARBA" id="ARBA00022630"/>
    </source>
</evidence>
<dbReference type="PANTHER" id="PTHR43014:SF2">
    <property type="entry name" value="MERCURIC REDUCTASE"/>
    <property type="match status" value="1"/>
</dbReference>
<keyword evidence="4 9" id="KW-0274">FAD</keyword>
<keyword evidence="3 9" id="KW-0285">Flavoprotein</keyword>
<sequence>MNTRRLLLIAALAGLLLAYFALDLGRFLSIDYFKSQQEAIEAWRAAQPVKAGLLFFVAYVAVTGLSLPGAAVMTLAGGAIFGLFWGLLLVSFASSLGATLAFLASRFLLHDWVQKRFGDRMRAINAGIAKEGGFYLFTLRLVPLFPFFVINLVMGLTPLKTRTFYWVSQLGMLAGTLVYVNAGTQLAGIDSLAGILSPALLGSFVLLGVFPLLAKKIVDALAARKVYAEWKKPARFDRNLIVIGAGSAGLVTAYIAAAVKAKVTLIEKHKLGGDCLNTGCVPSKAIIRSAKLLSHMQRSQEFGIREAKAAFDFAAVMERVQRVIKAVEPHDSAERYSELGVEVIAGSARIVSPWEVEFVRNSGEHERLTTRSIVIATGGRPFVPPLPGIEEVGYYTSDTIWDLRQLPRRLLVLGGGPIGCELTQAFARFGAQVTQVQQGPRIMVREDPEVSEMVTQRFRDEGITVLLDHQAKAFVVEDGEKILLAEHEGEEVRIPFDILLVAVGRAANLSGYGLEELGIAAHRTIETNDFLQTKYPNIYAAGDVAGPFQFTHTAAHQAWYAAVNALFDPVKKFRTDYSVIPWATFVEPEVARVGLNETDARARNIPYEVTRYGIDDLDRAIADGEAHGFIKVLTVPGKDRILGVTIVGEHGGDLIAEYVLAMRHGIGLNKILGTIHIYPTLAEANKYVAGNWKKAHAPQKLLAWVGRFHAWRRG</sequence>
<dbReference type="EMBL" id="JEMX01000060">
    <property type="protein sequence ID" value="EXI79161.1"/>
    <property type="molecule type" value="Genomic_DNA"/>
</dbReference>
<feature type="transmembrane region" description="Helical" evidence="10">
    <location>
        <begin position="192"/>
        <end position="214"/>
    </location>
</feature>
<feature type="transmembrane region" description="Helical" evidence="10">
    <location>
        <begin position="134"/>
        <end position="156"/>
    </location>
</feature>
<dbReference type="Pfam" id="PF07992">
    <property type="entry name" value="Pyr_redox_2"/>
    <property type="match status" value="1"/>
</dbReference>
<keyword evidence="10" id="KW-0812">Transmembrane</keyword>
<dbReference type="SUPFAM" id="SSF55424">
    <property type="entry name" value="FAD/NAD-linked reductases, dimerisation (C-terminal) domain"/>
    <property type="match status" value="1"/>
</dbReference>
<dbReference type="PRINTS" id="PR00368">
    <property type="entry name" value="FADPNR"/>
</dbReference>
<evidence type="ECO:0000259" key="11">
    <source>
        <dbReference type="Pfam" id="PF02852"/>
    </source>
</evidence>
<dbReference type="SUPFAM" id="SSF51905">
    <property type="entry name" value="FAD/NAD(P)-binding domain"/>
    <property type="match status" value="1"/>
</dbReference>
<evidence type="ECO:0000256" key="6">
    <source>
        <dbReference type="ARBA" id="ARBA00023002"/>
    </source>
</evidence>
<evidence type="ECO:0000256" key="10">
    <source>
        <dbReference type="SAM" id="Phobius"/>
    </source>
</evidence>
<feature type="domain" description="Pyridine nucleotide-disulphide oxidoreductase dimerisation" evidence="11">
    <location>
        <begin position="580"/>
        <end position="686"/>
    </location>
</feature>
<evidence type="ECO:0000256" key="5">
    <source>
        <dbReference type="ARBA" id="ARBA00022857"/>
    </source>
</evidence>
<keyword evidence="10" id="KW-1133">Transmembrane helix</keyword>
<dbReference type="InterPro" id="IPR016156">
    <property type="entry name" value="FAD/NAD-linked_Rdtase_dimer_sf"/>
</dbReference>
<feature type="transmembrane region" description="Helical" evidence="10">
    <location>
        <begin position="83"/>
        <end position="104"/>
    </location>
</feature>
<feature type="transmembrane region" description="Helical" evidence="10">
    <location>
        <begin position="53"/>
        <end position="76"/>
    </location>
</feature>
<evidence type="ECO:0000313" key="15">
    <source>
        <dbReference type="Proteomes" id="UP000021816"/>
    </source>
</evidence>
<evidence type="ECO:0000256" key="7">
    <source>
        <dbReference type="ARBA" id="ARBA00023157"/>
    </source>
</evidence>
<gene>
    <name evidence="14" type="primary">merA</name>
    <name evidence="14" type="ORF">AW10_02557</name>
</gene>
<keyword evidence="10" id="KW-0472">Membrane</keyword>
<dbReference type="STRING" id="1454003.AW10_02557"/>
<feature type="domain" description="VTT" evidence="13">
    <location>
        <begin position="71"/>
        <end position="184"/>
    </location>
</feature>
<dbReference type="PRINTS" id="PR00411">
    <property type="entry name" value="PNDRDTASEI"/>
</dbReference>
<dbReference type="InterPro" id="IPR023753">
    <property type="entry name" value="FAD/NAD-binding_dom"/>
</dbReference>
<dbReference type="Gene3D" id="3.50.50.60">
    <property type="entry name" value="FAD/NAD(P)-binding domain"/>
    <property type="match status" value="2"/>
</dbReference>
<dbReference type="PANTHER" id="PTHR43014">
    <property type="entry name" value="MERCURIC REDUCTASE"/>
    <property type="match status" value="1"/>
</dbReference>
<dbReference type="Gene3D" id="3.30.390.30">
    <property type="match status" value="1"/>
</dbReference>
<dbReference type="Proteomes" id="UP000021816">
    <property type="component" value="Unassembled WGS sequence"/>
</dbReference>
<keyword evidence="7" id="KW-1015">Disulfide bond</keyword>